<evidence type="ECO:0000256" key="5">
    <source>
        <dbReference type="SAM" id="MobiDB-lite"/>
    </source>
</evidence>
<gene>
    <name evidence="6" type="ORF">BDZ90DRAFT_223231</name>
</gene>
<feature type="binding site" evidence="4">
    <location>
        <position position="149"/>
    </location>
    <ligand>
        <name>S-adenosyl-L-methionine</name>
        <dbReference type="ChEBI" id="CHEBI:59789"/>
    </ligand>
</feature>
<dbReference type="OrthoDB" id="5954793at2759"/>
<dbReference type="STRING" id="1569628.A0A316UJJ6"/>
<evidence type="ECO:0000313" key="7">
    <source>
        <dbReference type="Proteomes" id="UP000245884"/>
    </source>
</evidence>
<keyword evidence="3 4" id="KW-0949">S-adenosyl-L-methionine</keyword>
<evidence type="ECO:0000256" key="4">
    <source>
        <dbReference type="HAMAP-Rule" id="MF_03044"/>
    </source>
</evidence>
<dbReference type="PANTHER" id="PTHR21008:SF1">
    <property type="entry name" value="25S RRNA (ADENINE(2142)-N(1))-METHYLTRANSFERASE"/>
    <property type="match status" value="1"/>
</dbReference>
<organism evidence="6 7">
    <name type="scientific">Jaminaea rosea</name>
    <dbReference type="NCBI Taxonomy" id="1569628"/>
    <lineage>
        <taxon>Eukaryota</taxon>
        <taxon>Fungi</taxon>
        <taxon>Dikarya</taxon>
        <taxon>Basidiomycota</taxon>
        <taxon>Ustilaginomycotina</taxon>
        <taxon>Exobasidiomycetes</taxon>
        <taxon>Microstromatales</taxon>
        <taxon>Microstromatales incertae sedis</taxon>
        <taxon>Jaminaea</taxon>
    </lineage>
</organism>
<dbReference type="EMBL" id="KZ819675">
    <property type="protein sequence ID" value="PWN25457.1"/>
    <property type="molecule type" value="Genomic_DNA"/>
</dbReference>
<feature type="region of interest" description="Disordered" evidence="5">
    <location>
        <begin position="1"/>
        <end position="35"/>
    </location>
</feature>
<dbReference type="Pfam" id="PF11968">
    <property type="entry name" value="Bmt2"/>
    <property type="match status" value="1"/>
</dbReference>
<protein>
    <recommendedName>
        <fullName evidence="4">25S rRNA adenine-N(1) methyltransferase</fullName>
        <ecNumber evidence="4">2.1.1.-</ecNumber>
    </recommendedName>
</protein>
<keyword evidence="4" id="KW-0539">Nucleus</keyword>
<feature type="compositionally biased region" description="Basic residues" evidence="5">
    <location>
        <begin position="15"/>
        <end position="34"/>
    </location>
</feature>
<comment type="subcellular location">
    <subcellularLocation>
        <location evidence="4">Nucleus</location>
        <location evidence="4">Nucleolus</location>
    </subcellularLocation>
</comment>
<dbReference type="SUPFAM" id="SSF53335">
    <property type="entry name" value="S-adenosyl-L-methionine-dependent methyltransferases"/>
    <property type="match status" value="1"/>
</dbReference>
<comment type="similarity">
    <text evidence="4">Belongs to the BMT2 family.</text>
</comment>
<keyword evidence="2 4" id="KW-0808">Transferase</keyword>
<dbReference type="PANTHER" id="PTHR21008">
    <property type="entry name" value="S-ADENOSYLMETHIONINE SENSOR UPSTREAM OF MTORC1-RELATED"/>
    <property type="match status" value="1"/>
</dbReference>
<dbReference type="GO" id="GO:0005730">
    <property type="term" value="C:nucleolus"/>
    <property type="evidence" value="ECO:0007669"/>
    <property type="project" value="UniProtKB-SubCell"/>
</dbReference>
<feature type="binding site" evidence="4">
    <location>
        <position position="168"/>
    </location>
    <ligand>
        <name>S-adenosyl-L-methionine</name>
        <dbReference type="ChEBI" id="CHEBI:59789"/>
    </ligand>
</feature>
<name>A0A316UJJ6_9BASI</name>
<dbReference type="HAMAP" id="MF_03044">
    <property type="entry name" value="BMT2"/>
    <property type="match status" value="1"/>
</dbReference>
<sequence length="330" mass="36324">MTSTTSEPAVEQLAKKKGKLIRPRGKRGGKKHQSKAALAAAAEVVKAAKKKAARGPSEHSIRIAHFHCLEKEKARLISGKGSDQGQSAELRLAEIEREQAELGGLDAYQDDSLAGSASHRGGESGKWLVQQVIKLRGKETVSLRLLDVGALTGTSYSSYSFINPTYIDINPRASHVIQNDFFDFPLPAQSEEKYDIVCLSLVLNFVGDLAKRGEALVRAHGYLKPEGMLYLVLPLACVANSRYLDHGRLQAILESCGWDVLVNDDSARLTRWLLKRKEEVKGGSKARGGPCWDGTQWKKEEIKVSKTANNFCIKVDQPEQPPKRPAKRAK</sequence>
<dbReference type="InterPro" id="IPR021867">
    <property type="entry name" value="Bmt2/SAMTOR"/>
</dbReference>
<dbReference type="EC" id="2.1.1.-" evidence="4"/>
<accession>A0A316UJJ6</accession>
<evidence type="ECO:0000256" key="3">
    <source>
        <dbReference type="ARBA" id="ARBA00022691"/>
    </source>
</evidence>
<dbReference type="Proteomes" id="UP000245884">
    <property type="component" value="Unassembled WGS sequence"/>
</dbReference>
<dbReference type="CDD" id="cd02440">
    <property type="entry name" value="AdoMet_MTases"/>
    <property type="match status" value="1"/>
</dbReference>
<keyword evidence="7" id="KW-1185">Reference proteome</keyword>
<dbReference type="GO" id="GO:0016433">
    <property type="term" value="F:rRNA (adenine) methyltransferase activity"/>
    <property type="evidence" value="ECO:0007669"/>
    <property type="project" value="UniProtKB-UniRule"/>
</dbReference>
<proteinExistence type="inferred from homology"/>
<comment type="function">
    <text evidence="4">S-adenosyl-L-methionine-dependent methyltransferase that specifically methylates the N(1) position of an adenine present in helix 65 in 25S rRNA.</text>
</comment>
<evidence type="ECO:0000256" key="2">
    <source>
        <dbReference type="ARBA" id="ARBA00022679"/>
    </source>
</evidence>
<evidence type="ECO:0000256" key="1">
    <source>
        <dbReference type="ARBA" id="ARBA00022603"/>
    </source>
</evidence>
<evidence type="ECO:0000313" key="6">
    <source>
        <dbReference type="EMBL" id="PWN25457.1"/>
    </source>
</evidence>
<dbReference type="Gene3D" id="3.40.50.150">
    <property type="entry name" value="Vaccinia Virus protein VP39"/>
    <property type="match status" value="1"/>
</dbReference>
<dbReference type="InterPro" id="IPR029063">
    <property type="entry name" value="SAM-dependent_MTases_sf"/>
</dbReference>
<dbReference type="RefSeq" id="XP_025360069.1">
    <property type="nucleotide sequence ID" value="XM_025504568.1"/>
</dbReference>
<dbReference type="GeneID" id="37026391"/>
<reference evidence="6 7" key="1">
    <citation type="journal article" date="2018" name="Mol. Biol. Evol.">
        <title>Broad Genomic Sampling Reveals a Smut Pathogenic Ancestry of the Fungal Clade Ustilaginomycotina.</title>
        <authorList>
            <person name="Kijpornyongpan T."/>
            <person name="Mondo S.J."/>
            <person name="Barry K."/>
            <person name="Sandor L."/>
            <person name="Lee J."/>
            <person name="Lipzen A."/>
            <person name="Pangilinan J."/>
            <person name="LaButti K."/>
            <person name="Hainaut M."/>
            <person name="Henrissat B."/>
            <person name="Grigoriev I.V."/>
            <person name="Spatafora J.W."/>
            <person name="Aime M.C."/>
        </authorList>
    </citation>
    <scope>NUCLEOTIDE SEQUENCE [LARGE SCALE GENOMIC DNA]</scope>
    <source>
        <strain evidence="6 7">MCA 5214</strain>
    </source>
</reference>
<keyword evidence="1 4" id="KW-0489">Methyltransferase</keyword>
<dbReference type="AlphaFoldDB" id="A0A316UJJ6"/>